<dbReference type="GO" id="GO:0030983">
    <property type="term" value="F:mismatched DNA binding"/>
    <property type="evidence" value="ECO:0007669"/>
    <property type="project" value="InterPro"/>
</dbReference>
<dbReference type="GO" id="GO:0140664">
    <property type="term" value="F:ATP-dependent DNA damage sensor activity"/>
    <property type="evidence" value="ECO:0007669"/>
    <property type="project" value="InterPro"/>
</dbReference>
<comment type="similarity">
    <text evidence="1">Belongs to the DNA mismatch repair MutS family.</text>
</comment>
<keyword evidence="8" id="KW-1185">Reference proteome</keyword>
<dbReference type="PROSITE" id="PS00486">
    <property type="entry name" value="DNA_MISMATCH_REPAIR_2"/>
    <property type="match status" value="1"/>
</dbReference>
<protein>
    <recommendedName>
        <fullName evidence="6">DNA mismatch repair proteins mutS family domain-containing protein</fullName>
    </recommendedName>
</protein>
<evidence type="ECO:0000256" key="3">
    <source>
        <dbReference type="ARBA" id="ARBA00022840"/>
    </source>
</evidence>
<evidence type="ECO:0000313" key="7">
    <source>
        <dbReference type="EMBL" id="KAK1124581.1"/>
    </source>
</evidence>
<dbReference type="Gene3D" id="3.40.50.300">
    <property type="entry name" value="P-loop containing nucleotide triphosphate hydrolases"/>
    <property type="match status" value="1"/>
</dbReference>
<organism evidence="7 8">
    <name type="scientific">Melipona bicolor</name>
    <dbReference type="NCBI Taxonomy" id="60889"/>
    <lineage>
        <taxon>Eukaryota</taxon>
        <taxon>Metazoa</taxon>
        <taxon>Ecdysozoa</taxon>
        <taxon>Arthropoda</taxon>
        <taxon>Hexapoda</taxon>
        <taxon>Insecta</taxon>
        <taxon>Pterygota</taxon>
        <taxon>Neoptera</taxon>
        <taxon>Endopterygota</taxon>
        <taxon>Hymenoptera</taxon>
        <taxon>Apocrita</taxon>
        <taxon>Aculeata</taxon>
        <taxon>Apoidea</taxon>
        <taxon>Anthophila</taxon>
        <taxon>Apidae</taxon>
        <taxon>Melipona</taxon>
    </lineage>
</organism>
<feature type="compositionally biased region" description="Basic and acidic residues" evidence="5">
    <location>
        <begin position="212"/>
        <end position="236"/>
    </location>
</feature>
<keyword evidence="3" id="KW-0067">ATP-binding</keyword>
<name>A0AA40FT86_9HYME</name>
<feature type="domain" description="DNA mismatch repair proteins mutS family" evidence="6">
    <location>
        <begin position="15"/>
        <end position="31"/>
    </location>
</feature>
<sequence length="405" mass="45884">MKEAQYILRSVTATSLIIFDELCKGTAIEEGASIAWATCEKLLNTTAFIFAATHFTYLTKLADLYCNVTNRYFETINGVRESEADKINHRLTYTHRLKSGVAHSDDYGIVLAELSGLSRSVTEKARKYASEQVQVINQGTTKSNSREKTCYNILVRLYELLETDKSHQKQVISLIRCFVKLWKQGSGEGTAQENKETISENDIDTQNNNESDTEKNDENDTDTRKNSENDTRKENANEYTEDVVSDRRNTINSGINFANETEQRTYENIICTDNESREIPVVLSRAMLSGKRNESSDVSLNWIDRRSPSVNKISNKSDETLSLSDNVKYRFHKNFEKSNSSICSTIHRTISSTSFVPSVLSPVSQMSISTMEKSMSKLYEYCLSDDDFDISQISAVTNQSMINET</sequence>
<feature type="region of interest" description="Disordered" evidence="5">
    <location>
        <begin position="189"/>
        <end position="247"/>
    </location>
</feature>
<evidence type="ECO:0000256" key="2">
    <source>
        <dbReference type="ARBA" id="ARBA00022741"/>
    </source>
</evidence>
<dbReference type="Pfam" id="PF00488">
    <property type="entry name" value="MutS_V"/>
    <property type="match status" value="1"/>
</dbReference>
<dbReference type="AlphaFoldDB" id="A0AA40FT86"/>
<comment type="caution">
    <text evidence="7">The sequence shown here is derived from an EMBL/GenBank/DDBJ whole genome shotgun (WGS) entry which is preliminary data.</text>
</comment>
<proteinExistence type="inferred from homology"/>
<dbReference type="InterPro" id="IPR045076">
    <property type="entry name" value="MutS"/>
</dbReference>
<dbReference type="PANTHER" id="PTHR11361">
    <property type="entry name" value="DNA MISMATCH REPAIR PROTEIN MUTS FAMILY MEMBER"/>
    <property type="match status" value="1"/>
</dbReference>
<dbReference type="GO" id="GO:0005524">
    <property type="term" value="F:ATP binding"/>
    <property type="evidence" value="ECO:0007669"/>
    <property type="project" value="UniProtKB-KW"/>
</dbReference>
<dbReference type="SUPFAM" id="SSF52540">
    <property type="entry name" value="P-loop containing nucleoside triphosphate hydrolases"/>
    <property type="match status" value="1"/>
</dbReference>
<dbReference type="InterPro" id="IPR027417">
    <property type="entry name" value="P-loop_NTPase"/>
</dbReference>
<dbReference type="InterPro" id="IPR000432">
    <property type="entry name" value="DNA_mismatch_repair_MutS_C"/>
</dbReference>
<keyword evidence="4" id="KW-0238">DNA-binding</keyword>
<keyword evidence="2" id="KW-0547">Nucleotide-binding</keyword>
<evidence type="ECO:0000259" key="6">
    <source>
        <dbReference type="PROSITE" id="PS00486"/>
    </source>
</evidence>
<dbReference type="GO" id="GO:0005634">
    <property type="term" value="C:nucleus"/>
    <property type="evidence" value="ECO:0007669"/>
    <property type="project" value="TreeGrafter"/>
</dbReference>
<evidence type="ECO:0000256" key="1">
    <source>
        <dbReference type="ARBA" id="ARBA00006271"/>
    </source>
</evidence>
<gene>
    <name evidence="7" type="ORF">K0M31_005957</name>
</gene>
<dbReference type="GO" id="GO:0006298">
    <property type="term" value="P:mismatch repair"/>
    <property type="evidence" value="ECO:0007669"/>
    <property type="project" value="InterPro"/>
</dbReference>
<evidence type="ECO:0000256" key="5">
    <source>
        <dbReference type="SAM" id="MobiDB-lite"/>
    </source>
</evidence>
<dbReference type="GO" id="GO:0007131">
    <property type="term" value="P:reciprocal meiotic recombination"/>
    <property type="evidence" value="ECO:0007669"/>
    <property type="project" value="TreeGrafter"/>
</dbReference>
<accession>A0AA40FT86</accession>
<dbReference type="Proteomes" id="UP001177670">
    <property type="component" value="Unassembled WGS sequence"/>
</dbReference>
<dbReference type="EMBL" id="JAHYIQ010000017">
    <property type="protein sequence ID" value="KAK1124581.1"/>
    <property type="molecule type" value="Genomic_DNA"/>
</dbReference>
<dbReference type="PANTHER" id="PTHR11361:SF21">
    <property type="entry name" value="MUTS PROTEIN HOMOLOG 4"/>
    <property type="match status" value="1"/>
</dbReference>
<reference evidence="7" key="1">
    <citation type="submission" date="2021-10" db="EMBL/GenBank/DDBJ databases">
        <title>Melipona bicolor Genome sequencing and assembly.</title>
        <authorList>
            <person name="Araujo N.S."/>
            <person name="Arias M.C."/>
        </authorList>
    </citation>
    <scope>NUCLEOTIDE SEQUENCE</scope>
    <source>
        <strain evidence="7">USP_2M_L1-L4_2017</strain>
        <tissue evidence="7">Whole body</tissue>
    </source>
</reference>
<dbReference type="SMART" id="SM00534">
    <property type="entry name" value="MUTSac"/>
    <property type="match status" value="1"/>
</dbReference>
<evidence type="ECO:0000256" key="4">
    <source>
        <dbReference type="ARBA" id="ARBA00023125"/>
    </source>
</evidence>
<evidence type="ECO:0000313" key="8">
    <source>
        <dbReference type="Proteomes" id="UP001177670"/>
    </source>
</evidence>